<sequence>MHLQSVFILLVLSVIVTESCDTETHYMEDNKCCKLCEPGKRMKIKNCDEPMCEECEEGEYQESYNRDSQCKRQPFCDPSTQMSDRVCEVCPIGEFSDQESAITCQPWTVCSLGFIEVAPGSSTSDRICAVNKKLTIITPVIVIMLVMAVAVGLCLFYKKGRTGSISFVRKLQAYSVWGTKPIYTAPEDNVHIENGQEQQPRNQPQEDTEDLLKLETSLVPGISENGLPVIQDHSKSFLLSESETEPESISVHL</sequence>
<dbReference type="SUPFAM" id="SSF57586">
    <property type="entry name" value="TNF receptor-like"/>
    <property type="match status" value="1"/>
</dbReference>
<dbReference type="GO" id="GO:0035631">
    <property type="term" value="C:CD40 receptor complex"/>
    <property type="evidence" value="ECO:0007669"/>
    <property type="project" value="TreeGrafter"/>
</dbReference>
<feature type="chain" id="PRO_5042169209" description="TNFR-Cys domain-containing protein" evidence="2">
    <location>
        <begin position="20"/>
        <end position="253"/>
    </location>
</feature>
<dbReference type="Proteomes" id="UP001274896">
    <property type="component" value="Unassembled WGS sequence"/>
</dbReference>
<dbReference type="InterPro" id="IPR052135">
    <property type="entry name" value="TNFRSF5"/>
</dbReference>
<dbReference type="PANTHER" id="PTHR46875">
    <property type="entry name" value="TUMOR NECROSIS FACTOR RECEPTOR SUPERFAMILY MEMBER 5"/>
    <property type="match status" value="1"/>
</dbReference>
<comment type="caution">
    <text evidence="4">The sequence shown here is derived from an EMBL/GenBank/DDBJ whole genome shotgun (WGS) entry which is preliminary data.</text>
</comment>
<dbReference type="PANTHER" id="PTHR46875:SF1">
    <property type="entry name" value="TUMOR NECROSIS FACTOR RECEPTOR SUPERFAMILY MEMBER 5"/>
    <property type="match status" value="1"/>
</dbReference>
<keyword evidence="5" id="KW-1185">Reference proteome</keyword>
<feature type="domain" description="TNFR-Cys" evidence="3">
    <location>
        <begin position="90"/>
        <end position="128"/>
    </location>
</feature>
<dbReference type="GO" id="GO:0009897">
    <property type="term" value="C:external side of plasma membrane"/>
    <property type="evidence" value="ECO:0007669"/>
    <property type="project" value="TreeGrafter"/>
</dbReference>
<dbReference type="SMART" id="SM00208">
    <property type="entry name" value="TNFR"/>
    <property type="match status" value="2"/>
</dbReference>
<gene>
    <name evidence="4" type="ORF">QTP70_016187</name>
</gene>
<reference evidence="4" key="1">
    <citation type="submission" date="2023-06" db="EMBL/GenBank/DDBJ databases">
        <title>Male Hemibagrus guttatus genome.</title>
        <authorList>
            <person name="Bian C."/>
        </authorList>
    </citation>
    <scope>NUCLEOTIDE SEQUENCE</scope>
    <source>
        <strain evidence="4">Male_cb2023</strain>
        <tissue evidence="4">Muscle</tissue>
    </source>
</reference>
<protein>
    <recommendedName>
        <fullName evidence="3">TNFR-Cys domain-containing protein</fullName>
    </recommendedName>
</protein>
<dbReference type="InterPro" id="IPR001368">
    <property type="entry name" value="TNFR/NGFR_Cys_rich_reg"/>
</dbReference>
<organism evidence="4 5">
    <name type="scientific">Hemibagrus guttatus</name>
    <dbReference type="NCBI Taxonomy" id="175788"/>
    <lineage>
        <taxon>Eukaryota</taxon>
        <taxon>Metazoa</taxon>
        <taxon>Chordata</taxon>
        <taxon>Craniata</taxon>
        <taxon>Vertebrata</taxon>
        <taxon>Euteleostomi</taxon>
        <taxon>Actinopterygii</taxon>
        <taxon>Neopterygii</taxon>
        <taxon>Teleostei</taxon>
        <taxon>Ostariophysi</taxon>
        <taxon>Siluriformes</taxon>
        <taxon>Bagridae</taxon>
        <taxon>Hemibagrus</taxon>
    </lineage>
</organism>
<feature type="domain" description="TNFR-Cys" evidence="3">
    <location>
        <begin position="20"/>
        <end position="52"/>
    </location>
</feature>
<evidence type="ECO:0000259" key="3">
    <source>
        <dbReference type="SMART" id="SM00208"/>
    </source>
</evidence>
<keyword evidence="1" id="KW-0812">Transmembrane</keyword>
<proteinExistence type="predicted"/>
<dbReference type="Pfam" id="PF00020">
    <property type="entry name" value="TNFR_c6"/>
    <property type="match status" value="1"/>
</dbReference>
<dbReference type="Gene3D" id="2.10.50.10">
    <property type="entry name" value="Tumor Necrosis Factor Receptor, subunit A, domain 2"/>
    <property type="match status" value="2"/>
</dbReference>
<evidence type="ECO:0000313" key="4">
    <source>
        <dbReference type="EMBL" id="KAK3518998.1"/>
    </source>
</evidence>
<accession>A0AAE0UV93</accession>
<name>A0AAE0UV93_9TELE</name>
<keyword evidence="2" id="KW-0732">Signal</keyword>
<evidence type="ECO:0000256" key="1">
    <source>
        <dbReference type="SAM" id="Phobius"/>
    </source>
</evidence>
<keyword evidence="1" id="KW-0472">Membrane</keyword>
<feature type="signal peptide" evidence="2">
    <location>
        <begin position="1"/>
        <end position="19"/>
    </location>
</feature>
<evidence type="ECO:0000313" key="5">
    <source>
        <dbReference type="Proteomes" id="UP001274896"/>
    </source>
</evidence>
<feature type="transmembrane region" description="Helical" evidence="1">
    <location>
        <begin position="136"/>
        <end position="157"/>
    </location>
</feature>
<evidence type="ECO:0000256" key="2">
    <source>
        <dbReference type="SAM" id="SignalP"/>
    </source>
</evidence>
<dbReference type="AlphaFoldDB" id="A0AAE0UV93"/>
<dbReference type="EMBL" id="JAUCMX010000017">
    <property type="protein sequence ID" value="KAK3518998.1"/>
    <property type="molecule type" value="Genomic_DNA"/>
</dbReference>
<dbReference type="GO" id="GO:0002768">
    <property type="term" value="P:immune response-regulating cell surface receptor signaling pathway"/>
    <property type="evidence" value="ECO:0007669"/>
    <property type="project" value="TreeGrafter"/>
</dbReference>
<keyword evidence="1" id="KW-1133">Transmembrane helix</keyword>